<dbReference type="GO" id="GO:0006506">
    <property type="term" value="P:GPI anchor biosynthetic process"/>
    <property type="evidence" value="ECO:0007669"/>
    <property type="project" value="UniProtKB-UniPathway"/>
</dbReference>
<comment type="pathway">
    <text evidence="2">Glycolipid biosynthesis; glycosylphosphatidylinositol-anchor biosynthesis.</text>
</comment>
<reference evidence="11" key="1">
    <citation type="journal article" date="2018" name="Nat. Microbiol.">
        <title>Leveraging single-cell genomics to expand the fungal tree of life.</title>
        <authorList>
            <person name="Ahrendt S.R."/>
            <person name="Quandt C.A."/>
            <person name="Ciobanu D."/>
            <person name="Clum A."/>
            <person name="Salamov A."/>
            <person name="Andreopoulos B."/>
            <person name="Cheng J.F."/>
            <person name="Woyke T."/>
            <person name="Pelin A."/>
            <person name="Henrissat B."/>
            <person name="Reynolds N.K."/>
            <person name="Benny G.L."/>
            <person name="Smith M.E."/>
            <person name="James T.Y."/>
            <person name="Grigoriev I.V."/>
        </authorList>
    </citation>
    <scope>NUCLEOTIDE SEQUENCE [LARGE SCALE GENOMIC DNA]</scope>
    <source>
        <strain evidence="11">ATCC 52028</strain>
    </source>
</reference>
<feature type="non-terminal residue" evidence="10">
    <location>
        <position position="1"/>
    </location>
</feature>
<feature type="transmembrane region" description="Helical" evidence="9">
    <location>
        <begin position="236"/>
        <end position="264"/>
    </location>
</feature>
<comment type="similarity">
    <text evidence="3">Belongs to the PIGU family.</text>
</comment>
<dbReference type="Proteomes" id="UP000274922">
    <property type="component" value="Unassembled WGS sequence"/>
</dbReference>
<dbReference type="STRING" id="1555241.A0A4P9XAV0"/>
<evidence type="ECO:0000256" key="3">
    <source>
        <dbReference type="ARBA" id="ARBA00010026"/>
    </source>
</evidence>
<dbReference type="EMBL" id="ML014142">
    <property type="protein sequence ID" value="RKP02507.1"/>
    <property type="molecule type" value="Genomic_DNA"/>
</dbReference>
<evidence type="ECO:0000256" key="5">
    <source>
        <dbReference type="ARBA" id="ARBA00022692"/>
    </source>
</evidence>
<dbReference type="PANTHER" id="PTHR13121">
    <property type="entry name" value="GPI TRANSAMIDASE COMPONENT PIG-U"/>
    <property type="match status" value="1"/>
</dbReference>
<dbReference type="UniPathway" id="UPA00196"/>
<feature type="non-terminal residue" evidence="10">
    <location>
        <position position="378"/>
    </location>
</feature>
<keyword evidence="4" id="KW-0337">GPI-anchor biosynthesis</keyword>
<comment type="subcellular location">
    <subcellularLocation>
        <location evidence="1">Endoplasmic reticulum membrane</location>
        <topology evidence="1">Multi-pass membrane protein</topology>
    </subcellularLocation>
</comment>
<dbReference type="AlphaFoldDB" id="A0A4P9XAV0"/>
<keyword evidence="8 9" id="KW-0472">Membrane</keyword>
<keyword evidence="11" id="KW-1185">Reference proteome</keyword>
<dbReference type="GO" id="GO:0016255">
    <property type="term" value="P:attachment of GPI anchor to protein"/>
    <property type="evidence" value="ECO:0007669"/>
    <property type="project" value="InterPro"/>
</dbReference>
<evidence type="ECO:0000256" key="2">
    <source>
        <dbReference type="ARBA" id="ARBA00004687"/>
    </source>
</evidence>
<evidence type="ECO:0000256" key="4">
    <source>
        <dbReference type="ARBA" id="ARBA00022502"/>
    </source>
</evidence>
<keyword evidence="6" id="KW-0256">Endoplasmic reticulum</keyword>
<feature type="transmembrane region" description="Helical" evidence="9">
    <location>
        <begin position="348"/>
        <end position="373"/>
    </location>
</feature>
<evidence type="ECO:0008006" key="12">
    <source>
        <dbReference type="Google" id="ProtNLM"/>
    </source>
</evidence>
<sequence>LPQALSKRIELVTPMTSYARAREAVFLDAHRVPPYSAGTVHLPPLLLPLFRAVPDALTPLLYLLVHAAAARCVVLIARAKTVWFAQLDADAPAQRPRAALIQPEWYGLAYFANPLGAAVLLSRSTAVFTALAVLASLQAAFRVRVVGSLGWLALAAHLGMYPAGLCGAVILINLMAASTPTMRLAPAVLSRLALFAAWLGLQGALAHAIARGDPRWITNTFGAYWSLPELRPNLGLFWYFFIEVFDQFRTFFLLVFGLLGIVFIPGTTLAFQRQPFFAATLILMIAAVFQSMPSLADTHLYLALLFMHPEVLQYSSHIFLSFAAMGASLLLGPLFYDLWVHSAAGNANFFYAITLVWSLAQVILITDVTYAMLRREWD</sequence>
<evidence type="ECO:0000313" key="10">
    <source>
        <dbReference type="EMBL" id="RKP02507.1"/>
    </source>
</evidence>
<evidence type="ECO:0000256" key="7">
    <source>
        <dbReference type="ARBA" id="ARBA00022989"/>
    </source>
</evidence>
<evidence type="ECO:0000256" key="1">
    <source>
        <dbReference type="ARBA" id="ARBA00004477"/>
    </source>
</evidence>
<proteinExistence type="inferred from homology"/>
<evidence type="ECO:0000313" key="11">
    <source>
        <dbReference type="Proteomes" id="UP000274922"/>
    </source>
</evidence>
<keyword evidence="7 9" id="KW-1133">Transmembrane helix</keyword>
<accession>A0A4P9XAV0</accession>
<evidence type="ECO:0000256" key="8">
    <source>
        <dbReference type="ARBA" id="ARBA00023136"/>
    </source>
</evidence>
<feature type="transmembrane region" description="Helical" evidence="9">
    <location>
        <begin position="316"/>
        <end position="336"/>
    </location>
</feature>
<feature type="transmembrane region" description="Helical" evidence="9">
    <location>
        <begin position="188"/>
        <end position="210"/>
    </location>
</feature>
<dbReference type="Pfam" id="PF06728">
    <property type="entry name" value="PIG-U"/>
    <property type="match status" value="1"/>
</dbReference>
<dbReference type="GO" id="GO:0042765">
    <property type="term" value="C:GPI-anchor transamidase complex"/>
    <property type="evidence" value="ECO:0007669"/>
    <property type="project" value="InterPro"/>
</dbReference>
<feature type="transmembrane region" description="Helical" evidence="9">
    <location>
        <begin position="276"/>
        <end position="296"/>
    </location>
</feature>
<protein>
    <recommendedName>
        <fullName evidence="12">GPI transamidase subunit PIG-U</fullName>
    </recommendedName>
</protein>
<organism evidence="10 11">
    <name type="scientific">Caulochytrium protostelioides</name>
    <dbReference type="NCBI Taxonomy" id="1555241"/>
    <lineage>
        <taxon>Eukaryota</taxon>
        <taxon>Fungi</taxon>
        <taxon>Fungi incertae sedis</taxon>
        <taxon>Chytridiomycota</taxon>
        <taxon>Chytridiomycota incertae sedis</taxon>
        <taxon>Chytridiomycetes</taxon>
        <taxon>Caulochytriales</taxon>
        <taxon>Caulochytriaceae</taxon>
        <taxon>Caulochytrium</taxon>
    </lineage>
</organism>
<name>A0A4P9XAV0_9FUNG</name>
<evidence type="ECO:0000256" key="9">
    <source>
        <dbReference type="SAM" id="Phobius"/>
    </source>
</evidence>
<keyword evidence="5 9" id="KW-0812">Transmembrane</keyword>
<evidence type="ECO:0000256" key="6">
    <source>
        <dbReference type="ARBA" id="ARBA00022824"/>
    </source>
</evidence>
<gene>
    <name evidence="10" type="ORF">CXG81DRAFT_1735</name>
</gene>
<feature type="transmembrane region" description="Helical" evidence="9">
    <location>
        <begin position="149"/>
        <end position="176"/>
    </location>
</feature>
<dbReference type="OrthoDB" id="549017at2759"/>
<dbReference type="PANTHER" id="PTHR13121:SF0">
    <property type="entry name" value="PHOSPHATIDYLINOSITOL GLYCAN ANCHOR BIOSYNTHESIS CLASS U PROTEIN"/>
    <property type="match status" value="1"/>
</dbReference>
<dbReference type="InterPro" id="IPR009600">
    <property type="entry name" value="PIG-U"/>
</dbReference>
<feature type="transmembrane region" description="Helical" evidence="9">
    <location>
        <begin position="115"/>
        <end position="137"/>
    </location>
</feature>